<sequence>MVGTFFPPQMLGEMYAENYPRHLPPSSASYRWQNLKLFDSTDGQSNEYRWLGDGVMASSEALGMESMIQ</sequence>
<proteinExistence type="predicted"/>
<evidence type="ECO:0000313" key="1">
    <source>
        <dbReference type="EMBL" id="TWU07213.1"/>
    </source>
</evidence>
<evidence type="ECO:0000313" key="2">
    <source>
        <dbReference type="Proteomes" id="UP000320735"/>
    </source>
</evidence>
<comment type="caution">
    <text evidence="1">The sequence shown here is derived from an EMBL/GenBank/DDBJ whole genome shotgun (WGS) entry which is preliminary data.</text>
</comment>
<keyword evidence="2" id="KW-1185">Reference proteome</keyword>
<name>A0A5C6B4X0_9PLAN</name>
<protein>
    <submittedName>
        <fullName evidence="1">Uncharacterized protein</fullName>
    </submittedName>
</protein>
<reference evidence="1 2" key="1">
    <citation type="submission" date="2019-02" db="EMBL/GenBank/DDBJ databases">
        <title>Deep-cultivation of Planctomycetes and their phenomic and genomic characterization uncovers novel biology.</title>
        <authorList>
            <person name="Wiegand S."/>
            <person name="Jogler M."/>
            <person name="Boedeker C."/>
            <person name="Pinto D."/>
            <person name="Vollmers J."/>
            <person name="Rivas-Marin E."/>
            <person name="Kohn T."/>
            <person name="Peeters S.H."/>
            <person name="Heuer A."/>
            <person name="Rast P."/>
            <person name="Oberbeckmann S."/>
            <person name="Bunk B."/>
            <person name="Jeske O."/>
            <person name="Meyerdierks A."/>
            <person name="Storesund J.E."/>
            <person name="Kallscheuer N."/>
            <person name="Luecker S."/>
            <person name="Lage O.M."/>
            <person name="Pohl T."/>
            <person name="Merkel B.J."/>
            <person name="Hornburger P."/>
            <person name="Mueller R.-W."/>
            <person name="Bruemmer F."/>
            <person name="Labrenz M."/>
            <person name="Spormann A.M."/>
            <person name="Op Den Camp H."/>
            <person name="Overmann J."/>
            <person name="Amann R."/>
            <person name="Jetten M.S.M."/>
            <person name="Mascher T."/>
            <person name="Medema M.H."/>
            <person name="Devos D.P."/>
            <person name="Kaster A.-K."/>
            <person name="Ovreas L."/>
            <person name="Rohde M."/>
            <person name="Galperin M.Y."/>
            <person name="Jogler C."/>
        </authorList>
    </citation>
    <scope>NUCLEOTIDE SEQUENCE [LARGE SCALE GENOMIC DNA]</scope>
    <source>
        <strain evidence="1 2">CA54</strain>
    </source>
</reference>
<dbReference type="Proteomes" id="UP000320735">
    <property type="component" value="Unassembled WGS sequence"/>
</dbReference>
<dbReference type="AlphaFoldDB" id="A0A5C6B4X0"/>
<gene>
    <name evidence="1" type="ORF">CA54_56180</name>
</gene>
<accession>A0A5C6B4X0</accession>
<organism evidence="1 2">
    <name type="scientific">Symmachiella macrocystis</name>
    <dbReference type="NCBI Taxonomy" id="2527985"/>
    <lineage>
        <taxon>Bacteria</taxon>
        <taxon>Pseudomonadati</taxon>
        <taxon>Planctomycetota</taxon>
        <taxon>Planctomycetia</taxon>
        <taxon>Planctomycetales</taxon>
        <taxon>Planctomycetaceae</taxon>
        <taxon>Symmachiella</taxon>
    </lineage>
</organism>
<dbReference type="EMBL" id="SJPP01000003">
    <property type="protein sequence ID" value="TWU07213.1"/>
    <property type="molecule type" value="Genomic_DNA"/>
</dbReference>